<keyword evidence="3" id="KW-1185">Reference proteome</keyword>
<organism evidence="2 3">
    <name type="scientific">Orchesella dallaii</name>
    <dbReference type="NCBI Taxonomy" id="48710"/>
    <lineage>
        <taxon>Eukaryota</taxon>
        <taxon>Metazoa</taxon>
        <taxon>Ecdysozoa</taxon>
        <taxon>Arthropoda</taxon>
        <taxon>Hexapoda</taxon>
        <taxon>Collembola</taxon>
        <taxon>Entomobryomorpha</taxon>
        <taxon>Entomobryoidea</taxon>
        <taxon>Orchesellidae</taxon>
        <taxon>Orchesellinae</taxon>
        <taxon>Orchesella</taxon>
    </lineage>
</organism>
<comment type="caution">
    <text evidence="2">The sequence shown here is derived from an EMBL/GenBank/DDBJ whole genome shotgun (WGS) entry which is preliminary data.</text>
</comment>
<feature type="region of interest" description="Disordered" evidence="1">
    <location>
        <begin position="56"/>
        <end position="100"/>
    </location>
</feature>
<dbReference type="Proteomes" id="UP001642540">
    <property type="component" value="Unassembled WGS sequence"/>
</dbReference>
<reference evidence="2 3" key="1">
    <citation type="submission" date="2024-08" db="EMBL/GenBank/DDBJ databases">
        <authorList>
            <person name="Cucini C."/>
            <person name="Frati F."/>
        </authorList>
    </citation>
    <scope>NUCLEOTIDE SEQUENCE [LARGE SCALE GENOMIC DNA]</scope>
</reference>
<sequence length="166" mass="17625">MCDPRNGNGQSQFNSVIAAVPQGGTPSQPMTIRQSSALSVFVMGTGRTTINVGVYPPSQRPMTPQNGLSWSPRAMTSLPQGPQLQQDFPGVSGTTVPQSGSVMGLRMDRLSPGAAIHPNKLATLERDVRRRVTFNTFPSNANSPAGRQGNNDDGDGSQSHTIYSVE</sequence>
<dbReference type="EMBL" id="CAXLJM020000036">
    <property type="protein sequence ID" value="CAL8105405.1"/>
    <property type="molecule type" value="Genomic_DNA"/>
</dbReference>
<protein>
    <submittedName>
        <fullName evidence="2">Uncharacterized protein</fullName>
    </submittedName>
</protein>
<feature type="compositionally biased region" description="Polar residues" evidence="1">
    <location>
        <begin position="60"/>
        <end position="69"/>
    </location>
</feature>
<accession>A0ABP1QK87</accession>
<feature type="compositionally biased region" description="Polar residues" evidence="1">
    <location>
        <begin position="77"/>
        <end position="100"/>
    </location>
</feature>
<feature type="region of interest" description="Disordered" evidence="1">
    <location>
        <begin position="135"/>
        <end position="166"/>
    </location>
</feature>
<gene>
    <name evidence="2" type="ORF">ODALV1_LOCUS12055</name>
</gene>
<evidence type="ECO:0000256" key="1">
    <source>
        <dbReference type="SAM" id="MobiDB-lite"/>
    </source>
</evidence>
<evidence type="ECO:0000313" key="2">
    <source>
        <dbReference type="EMBL" id="CAL8105405.1"/>
    </source>
</evidence>
<proteinExistence type="predicted"/>
<name>A0ABP1QK87_9HEXA</name>
<evidence type="ECO:0000313" key="3">
    <source>
        <dbReference type="Proteomes" id="UP001642540"/>
    </source>
</evidence>